<evidence type="ECO:0000313" key="1">
    <source>
        <dbReference type="EMBL" id="KAK4006168.1"/>
    </source>
</evidence>
<name>A0ABQ9Z068_9CRUS</name>
<reference evidence="1 2" key="1">
    <citation type="journal article" date="2023" name="Nucleic Acids Res.">
        <title>The hologenome of Daphnia magna reveals possible DNA methylation and microbiome-mediated evolution of the host genome.</title>
        <authorList>
            <person name="Chaturvedi A."/>
            <person name="Li X."/>
            <person name="Dhandapani V."/>
            <person name="Marshall H."/>
            <person name="Kissane S."/>
            <person name="Cuenca-Cambronero M."/>
            <person name="Asole G."/>
            <person name="Calvet F."/>
            <person name="Ruiz-Romero M."/>
            <person name="Marangio P."/>
            <person name="Guigo R."/>
            <person name="Rago D."/>
            <person name="Mirbahai L."/>
            <person name="Eastwood N."/>
            <person name="Colbourne J.K."/>
            <person name="Zhou J."/>
            <person name="Mallon E."/>
            <person name="Orsini L."/>
        </authorList>
    </citation>
    <scope>NUCLEOTIDE SEQUENCE [LARGE SCALE GENOMIC DNA]</scope>
    <source>
        <strain evidence="1">LRV0_1</strain>
    </source>
</reference>
<accession>A0ABQ9Z068</accession>
<keyword evidence="2" id="KW-1185">Reference proteome</keyword>
<gene>
    <name evidence="1" type="ORF">OUZ56_011323</name>
</gene>
<dbReference type="Proteomes" id="UP001234178">
    <property type="component" value="Unassembled WGS sequence"/>
</dbReference>
<proteinExistence type="predicted"/>
<protein>
    <submittedName>
        <fullName evidence="1">Uncharacterized protein</fullName>
    </submittedName>
</protein>
<organism evidence="1 2">
    <name type="scientific">Daphnia magna</name>
    <dbReference type="NCBI Taxonomy" id="35525"/>
    <lineage>
        <taxon>Eukaryota</taxon>
        <taxon>Metazoa</taxon>
        <taxon>Ecdysozoa</taxon>
        <taxon>Arthropoda</taxon>
        <taxon>Crustacea</taxon>
        <taxon>Branchiopoda</taxon>
        <taxon>Diplostraca</taxon>
        <taxon>Cladocera</taxon>
        <taxon>Anomopoda</taxon>
        <taxon>Daphniidae</taxon>
        <taxon>Daphnia</taxon>
    </lineage>
</organism>
<comment type="caution">
    <text evidence="1">The sequence shown here is derived from an EMBL/GenBank/DDBJ whole genome shotgun (WGS) entry which is preliminary data.</text>
</comment>
<sequence length="117" mass="13619">MFNAGYITKLTGKFNQDPLERFFGIVHEKDETPTAHSWLQIFRILSVYSLTKMHVVRGNIDNEENLRVLVSYQECLLNKFKACEKGAAQIHESFKEQLLEELSVWYVDVMDKVTSFA</sequence>
<evidence type="ECO:0000313" key="2">
    <source>
        <dbReference type="Proteomes" id="UP001234178"/>
    </source>
</evidence>
<dbReference type="EMBL" id="JAOYFB010000002">
    <property type="protein sequence ID" value="KAK4006168.1"/>
    <property type="molecule type" value="Genomic_DNA"/>
</dbReference>